<name>A0A7W5FK96_9ACTN</name>
<dbReference type="Proteomes" id="UP000590749">
    <property type="component" value="Unassembled WGS sequence"/>
</dbReference>
<proteinExistence type="predicted"/>
<protein>
    <submittedName>
        <fullName evidence="1">Uncharacterized protein</fullName>
    </submittedName>
</protein>
<gene>
    <name evidence="1" type="ORF">FHR83_009332</name>
</gene>
<comment type="caution">
    <text evidence="1">The sequence shown here is derived from an EMBL/GenBank/DDBJ whole genome shotgun (WGS) entry which is preliminary data.</text>
</comment>
<evidence type="ECO:0000313" key="1">
    <source>
        <dbReference type="EMBL" id="MBB3101603.1"/>
    </source>
</evidence>
<keyword evidence="2" id="KW-1185">Reference proteome</keyword>
<sequence>MSSWKDPEGYTIQSTVDVGDGGAIRLWVRDQDTDLCFVQEEVDADGRHQSGASGSCWNAADTDWRWARGMGTFVFAPPGKEGASLILTAPGGTRIGPVPVRNGLVMIKDDWPHEAVNLELQAVDASGAGLRPAETLHFEAV</sequence>
<dbReference type="RefSeq" id="WP_183228005.1">
    <property type="nucleotide sequence ID" value="NZ_BMPW01000035.1"/>
</dbReference>
<reference evidence="1 2" key="1">
    <citation type="submission" date="2020-08" db="EMBL/GenBank/DDBJ databases">
        <title>Genomic Encyclopedia of Type Strains, Phase III (KMG-III): the genomes of soil and plant-associated and newly described type strains.</title>
        <authorList>
            <person name="Whitman W."/>
        </authorList>
    </citation>
    <scope>NUCLEOTIDE SEQUENCE [LARGE SCALE GENOMIC DNA]</scope>
    <source>
        <strain evidence="1 2">CECT 3287</strain>
    </source>
</reference>
<dbReference type="AlphaFoldDB" id="A0A7W5FK96"/>
<dbReference type="EMBL" id="JACHXF010000042">
    <property type="protein sequence ID" value="MBB3101603.1"/>
    <property type="molecule type" value="Genomic_DNA"/>
</dbReference>
<evidence type="ECO:0000313" key="2">
    <source>
        <dbReference type="Proteomes" id="UP000590749"/>
    </source>
</evidence>
<accession>A0A7W5FK96</accession>
<organism evidence="1 2">
    <name type="scientific">Actinoplanes campanulatus</name>
    <dbReference type="NCBI Taxonomy" id="113559"/>
    <lineage>
        <taxon>Bacteria</taxon>
        <taxon>Bacillati</taxon>
        <taxon>Actinomycetota</taxon>
        <taxon>Actinomycetes</taxon>
        <taxon>Micromonosporales</taxon>
        <taxon>Micromonosporaceae</taxon>
        <taxon>Actinoplanes</taxon>
    </lineage>
</organism>